<organism evidence="4 5">
    <name type="scientific">Terrimicrobium sacchariphilum</name>
    <dbReference type="NCBI Taxonomy" id="690879"/>
    <lineage>
        <taxon>Bacteria</taxon>
        <taxon>Pseudomonadati</taxon>
        <taxon>Verrucomicrobiota</taxon>
        <taxon>Terrimicrobiia</taxon>
        <taxon>Terrimicrobiales</taxon>
        <taxon>Terrimicrobiaceae</taxon>
        <taxon>Terrimicrobium</taxon>
    </lineage>
</organism>
<dbReference type="GO" id="GO:0016020">
    <property type="term" value="C:membrane"/>
    <property type="evidence" value="ECO:0007669"/>
    <property type="project" value="GOC"/>
</dbReference>
<dbReference type="Pfam" id="PF00149">
    <property type="entry name" value="Metallophos"/>
    <property type="match status" value="1"/>
</dbReference>
<dbReference type="EMBL" id="BDCO01000003">
    <property type="protein sequence ID" value="GAT35514.1"/>
    <property type="molecule type" value="Genomic_DNA"/>
</dbReference>
<keyword evidence="1" id="KW-0479">Metal-binding</keyword>
<dbReference type="GO" id="GO:0046872">
    <property type="term" value="F:metal ion binding"/>
    <property type="evidence" value="ECO:0007669"/>
    <property type="project" value="UniProtKB-KW"/>
</dbReference>
<dbReference type="InterPro" id="IPR029052">
    <property type="entry name" value="Metallo-depent_PP-like"/>
</dbReference>
<dbReference type="PROSITE" id="PS51318">
    <property type="entry name" value="TAT"/>
    <property type="match status" value="1"/>
</dbReference>
<dbReference type="CDD" id="cd07385">
    <property type="entry name" value="MPP_YkuE_C"/>
    <property type="match status" value="1"/>
</dbReference>
<dbReference type="RefSeq" id="WP_169809730.1">
    <property type="nucleotide sequence ID" value="NZ_BDCO01000003.1"/>
</dbReference>
<dbReference type="InterPro" id="IPR051158">
    <property type="entry name" value="Metallophosphoesterase_sf"/>
</dbReference>
<evidence type="ECO:0000256" key="1">
    <source>
        <dbReference type="ARBA" id="ARBA00022723"/>
    </source>
</evidence>
<dbReference type="GO" id="GO:0008758">
    <property type="term" value="F:UDP-2,3-diacylglucosamine hydrolase activity"/>
    <property type="evidence" value="ECO:0007669"/>
    <property type="project" value="TreeGrafter"/>
</dbReference>
<comment type="caution">
    <text evidence="4">The sequence shown here is derived from an EMBL/GenBank/DDBJ whole genome shotgun (WGS) entry which is preliminary data.</text>
</comment>
<dbReference type="InterPro" id="IPR004843">
    <property type="entry name" value="Calcineurin-like_PHP"/>
</dbReference>
<evidence type="ECO:0000313" key="5">
    <source>
        <dbReference type="Proteomes" id="UP000076023"/>
    </source>
</evidence>
<keyword evidence="2" id="KW-0378">Hydrolase</keyword>
<dbReference type="InterPro" id="IPR006311">
    <property type="entry name" value="TAT_signal"/>
</dbReference>
<evidence type="ECO:0000313" key="4">
    <source>
        <dbReference type="EMBL" id="GAT35514.1"/>
    </source>
</evidence>
<dbReference type="InParanoid" id="A0A146GFV5"/>
<evidence type="ECO:0000256" key="2">
    <source>
        <dbReference type="ARBA" id="ARBA00022801"/>
    </source>
</evidence>
<dbReference type="SUPFAM" id="SSF56300">
    <property type="entry name" value="Metallo-dependent phosphatases"/>
    <property type="match status" value="1"/>
</dbReference>
<protein>
    <recommendedName>
        <fullName evidence="3">Calcineurin-like phosphoesterase domain-containing protein</fullName>
    </recommendedName>
</protein>
<dbReference type="Gene3D" id="3.60.21.10">
    <property type="match status" value="1"/>
</dbReference>
<dbReference type="Proteomes" id="UP000076023">
    <property type="component" value="Unassembled WGS sequence"/>
</dbReference>
<dbReference type="PANTHER" id="PTHR31302">
    <property type="entry name" value="TRANSMEMBRANE PROTEIN WITH METALLOPHOSPHOESTERASE DOMAIN-RELATED"/>
    <property type="match status" value="1"/>
</dbReference>
<dbReference type="FunCoup" id="A0A146GFV5">
    <property type="interactions" value="130"/>
</dbReference>
<evidence type="ECO:0000259" key="3">
    <source>
        <dbReference type="Pfam" id="PF00149"/>
    </source>
</evidence>
<keyword evidence="5" id="KW-1185">Reference proteome</keyword>
<dbReference type="STRING" id="690879.TSACC_3582"/>
<dbReference type="PANTHER" id="PTHR31302:SF31">
    <property type="entry name" value="PHOSPHODIESTERASE YAEI"/>
    <property type="match status" value="1"/>
</dbReference>
<accession>A0A146GFV5</accession>
<name>A0A146GFV5_TERSA</name>
<gene>
    <name evidence="4" type="ORF">TSACC_3582</name>
</gene>
<reference evidence="5" key="1">
    <citation type="journal article" date="2017" name="Genome Announc.">
        <title>Draft Genome Sequence of Terrimicrobium sacchariphilum NM-5T, a Facultative Anaerobic Soil Bacterium of the Class Spartobacteria.</title>
        <authorList>
            <person name="Qiu Y.L."/>
            <person name="Tourlousse D.M."/>
            <person name="Matsuura N."/>
            <person name="Ohashi A."/>
            <person name="Sekiguchi Y."/>
        </authorList>
    </citation>
    <scope>NUCLEOTIDE SEQUENCE [LARGE SCALE GENOMIC DNA]</scope>
    <source>
        <strain evidence="5">NM-5</strain>
    </source>
</reference>
<sequence>MTRRDFLSLAAKAIAGTSLGFALGPFLAAAHCVVTRTSVTLRGLPREFDGFRIALLTDLHHSEWIPRSYLRQIVDRTNLQDVDLIALTGDLIHCGRPWIPGCVSELSRLQARRGVVSVLGNHDHADYAAAPLRHALRSAGIYDLTNDGIDLRRRGAEFRIGGVGDLWRDRQRPRKALSGAMSAESALLLSHNPDYAETLRDERVGLMLSGHTHGGQVIIPGIGAPHLPSRYGQKYREGLCQGPIVRVYVSRGSGSSFPPVRIACPPEIAIITLRSLPESRT</sequence>
<dbReference type="GO" id="GO:0009245">
    <property type="term" value="P:lipid A biosynthetic process"/>
    <property type="evidence" value="ECO:0007669"/>
    <property type="project" value="TreeGrafter"/>
</dbReference>
<feature type="domain" description="Calcineurin-like phosphoesterase" evidence="3">
    <location>
        <begin position="51"/>
        <end position="214"/>
    </location>
</feature>
<dbReference type="AlphaFoldDB" id="A0A146GFV5"/>
<proteinExistence type="predicted"/>